<feature type="signal peptide" evidence="1">
    <location>
        <begin position="1"/>
        <end position="25"/>
    </location>
</feature>
<sequence>MVISKLSKFVMIFGGSILMSHCAVAAECESLINKFSIQHWKGSIPKNAVLYRYQSDGKFINPVQVSKNTYQADIWWPRENKTPTLIMKFSDYGVEDLPVDADYKLVLENMYQFKISKLEKTRVSLGCQLGGGRVNSCKTIFGGEGITFNRECAEVIKE</sequence>
<evidence type="ECO:0000313" key="3">
    <source>
        <dbReference type="Proteomes" id="UP000322079"/>
    </source>
</evidence>
<name>A0A5C1DFW7_9NEIS</name>
<feature type="chain" id="PRO_5023032205" evidence="1">
    <location>
        <begin position="26"/>
        <end position="158"/>
    </location>
</feature>
<dbReference type="KEGG" id="chrm:FYK34_04515"/>
<dbReference type="Proteomes" id="UP000322079">
    <property type="component" value="Chromosome"/>
</dbReference>
<reference evidence="2 3" key="1">
    <citation type="submission" date="2019-08" db="EMBL/GenBank/DDBJ databases">
        <title>Chromobacterium paludis, a novel bacterium isolated from a Maryland marsh pond.</title>
        <authorList>
            <person name="Blackburn M.B."/>
            <person name="Gundersen-Rindal D.E."/>
        </authorList>
    </citation>
    <scope>NUCLEOTIDE SEQUENCE [LARGE SCALE GENOMIC DNA]</scope>
    <source>
        <strain evidence="3">IIBBL 257-1</strain>
    </source>
</reference>
<organism evidence="2 3">
    <name type="scientific">Chromobacterium paludis</name>
    <dbReference type="NCBI Taxonomy" id="2605945"/>
    <lineage>
        <taxon>Bacteria</taxon>
        <taxon>Pseudomonadati</taxon>
        <taxon>Pseudomonadota</taxon>
        <taxon>Betaproteobacteria</taxon>
        <taxon>Neisseriales</taxon>
        <taxon>Chromobacteriaceae</taxon>
        <taxon>Chromobacterium</taxon>
    </lineage>
</organism>
<evidence type="ECO:0000313" key="2">
    <source>
        <dbReference type="EMBL" id="QEL54879.1"/>
    </source>
</evidence>
<gene>
    <name evidence="2" type="ORF">FYK34_04515</name>
</gene>
<keyword evidence="3" id="KW-1185">Reference proteome</keyword>
<protein>
    <submittedName>
        <fullName evidence="2">Uncharacterized protein</fullName>
    </submittedName>
</protein>
<accession>A0A5C1DFW7</accession>
<keyword evidence="1" id="KW-0732">Signal</keyword>
<dbReference type="EMBL" id="CP043473">
    <property type="protein sequence ID" value="QEL54879.1"/>
    <property type="molecule type" value="Genomic_DNA"/>
</dbReference>
<evidence type="ECO:0000256" key="1">
    <source>
        <dbReference type="SAM" id="SignalP"/>
    </source>
</evidence>
<dbReference type="AlphaFoldDB" id="A0A5C1DFW7"/>
<proteinExistence type="predicted"/>
<dbReference type="RefSeq" id="WP_149295255.1">
    <property type="nucleotide sequence ID" value="NZ_CP043473.1"/>
</dbReference>